<evidence type="ECO:0000313" key="2">
    <source>
        <dbReference type="Proteomes" id="UP000298030"/>
    </source>
</evidence>
<reference evidence="1 2" key="1">
    <citation type="journal article" date="2019" name="Nat. Ecol. Evol.">
        <title>Megaphylogeny resolves global patterns of mushroom evolution.</title>
        <authorList>
            <person name="Varga T."/>
            <person name="Krizsan K."/>
            <person name="Foldi C."/>
            <person name="Dima B."/>
            <person name="Sanchez-Garcia M."/>
            <person name="Sanchez-Ramirez S."/>
            <person name="Szollosi G.J."/>
            <person name="Szarkandi J.G."/>
            <person name="Papp V."/>
            <person name="Albert L."/>
            <person name="Andreopoulos W."/>
            <person name="Angelini C."/>
            <person name="Antonin V."/>
            <person name="Barry K.W."/>
            <person name="Bougher N.L."/>
            <person name="Buchanan P."/>
            <person name="Buyck B."/>
            <person name="Bense V."/>
            <person name="Catcheside P."/>
            <person name="Chovatia M."/>
            <person name="Cooper J."/>
            <person name="Damon W."/>
            <person name="Desjardin D."/>
            <person name="Finy P."/>
            <person name="Geml J."/>
            <person name="Haridas S."/>
            <person name="Hughes K."/>
            <person name="Justo A."/>
            <person name="Karasinski D."/>
            <person name="Kautmanova I."/>
            <person name="Kiss B."/>
            <person name="Kocsube S."/>
            <person name="Kotiranta H."/>
            <person name="LaButti K.M."/>
            <person name="Lechner B.E."/>
            <person name="Liimatainen K."/>
            <person name="Lipzen A."/>
            <person name="Lukacs Z."/>
            <person name="Mihaltcheva S."/>
            <person name="Morgado L.N."/>
            <person name="Niskanen T."/>
            <person name="Noordeloos M.E."/>
            <person name="Ohm R.A."/>
            <person name="Ortiz-Santana B."/>
            <person name="Ovrebo C."/>
            <person name="Racz N."/>
            <person name="Riley R."/>
            <person name="Savchenko A."/>
            <person name="Shiryaev A."/>
            <person name="Soop K."/>
            <person name="Spirin V."/>
            <person name="Szebenyi C."/>
            <person name="Tomsovsky M."/>
            <person name="Tulloss R.E."/>
            <person name="Uehling J."/>
            <person name="Grigoriev I.V."/>
            <person name="Vagvolgyi C."/>
            <person name="Papp T."/>
            <person name="Martin F.M."/>
            <person name="Miettinen O."/>
            <person name="Hibbett D.S."/>
            <person name="Nagy L.G."/>
        </authorList>
    </citation>
    <scope>NUCLEOTIDE SEQUENCE [LARGE SCALE GENOMIC DNA]</scope>
    <source>
        <strain evidence="1 2">FP101781</strain>
    </source>
</reference>
<name>A0A4Y7TSC4_COPMI</name>
<proteinExistence type="predicted"/>
<gene>
    <name evidence="1" type="ORF">FA13DRAFT_1726841</name>
</gene>
<dbReference type="AlphaFoldDB" id="A0A4Y7TSC4"/>
<comment type="caution">
    <text evidence="1">The sequence shown here is derived from an EMBL/GenBank/DDBJ whole genome shotgun (WGS) entry which is preliminary data.</text>
</comment>
<dbReference type="EMBL" id="QPFP01000005">
    <property type="protein sequence ID" value="TEB36482.1"/>
    <property type="molecule type" value="Genomic_DNA"/>
</dbReference>
<organism evidence="1 2">
    <name type="scientific">Coprinellus micaceus</name>
    <name type="common">Glistening ink-cap mushroom</name>
    <name type="synonym">Coprinus micaceus</name>
    <dbReference type="NCBI Taxonomy" id="71717"/>
    <lineage>
        <taxon>Eukaryota</taxon>
        <taxon>Fungi</taxon>
        <taxon>Dikarya</taxon>
        <taxon>Basidiomycota</taxon>
        <taxon>Agaricomycotina</taxon>
        <taxon>Agaricomycetes</taxon>
        <taxon>Agaricomycetidae</taxon>
        <taxon>Agaricales</taxon>
        <taxon>Agaricineae</taxon>
        <taxon>Psathyrellaceae</taxon>
        <taxon>Coprinellus</taxon>
    </lineage>
</organism>
<evidence type="ECO:0000313" key="1">
    <source>
        <dbReference type="EMBL" id="TEB36482.1"/>
    </source>
</evidence>
<protein>
    <submittedName>
        <fullName evidence="1">Uncharacterized protein</fullName>
    </submittedName>
</protein>
<keyword evidence="2" id="KW-1185">Reference proteome</keyword>
<accession>A0A4Y7TSC4</accession>
<sequence length="94" mass="10660">MVPPVCMRGFVCVWTRSLNYLPYIPHPVNSGIGWMWSSGRPFPDQEDSFEGLGRRGHLSADAENYRTLSPLLAPSQVALDLDYEGSPEEYEGRW</sequence>
<dbReference type="Proteomes" id="UP000298030">
    <property type="component" value="Unassembled WGS sequence"/>
</dbReference>